<dbReference type="Pfam" id="PF13514">
    <property type="entry name" value="AAA_27"/>
    <property type="match status" value="2"/>
</dbReference>
<keyword evidence="5" id="KW-1185">Reference proteome</keyword>
<feature type="coiled-coil region" evidence="1">
    <location>
        <begin position="678"/>
        <end position="712"/>
    </location>
</feature>
<keyword evidence="1" id="KW-0175">Coiled coil</keyword>
<proteinExistence type="predicted"/>
<feature type="coiled-coil region" evidence="1">
    <location>
        <begin position="307"/>
        <end position="334"/>
    </location>
</feature>
<feature type="region of interest" description="Disordered" evidence="2">
    <location>
        <begin position="107"/>
        <end position="126"/>
    </location>
</feature>
<organism evidence="4 5">
    <name type="scientific">Paenibacillus mendelii</name>
    <dbReference type="NCBI Taxonomy" id="206163"/>
    <lineage>
        <taxon>Bacteria</taxon>
        <taxon>Bacillati</taxon>
        <taxon>Bacillota</taxon>
        <taxon>Bacilli</taxon>
        <taxon>Bacillales</taxon>
        <taxon>Paenibacillaceae</taxon>
        <taxon>Paenibacillus</taxon>
    </lineage>
</organism>
<comment type="caution">
    <text evidence="4">The sequence shown here is derived from an EMBL/GenBank/DDBJ whole genome shotgun (WGS) entry which is preliminary data.</text>
</comment>
<protein>
    <submittedName>
        <fullName evidence="4">AAA family ATPase</fullName>
    </submittedName>
</protein>
<evidence type="ECO:0000313" key="5">
    <source>
        <dbReference type="Proteomes" id="UP001589818"/>
    </source>
</evidence>
<dbReference type="PANTHER" id="PTHR41259:SF1">
    <property type="entry name" value="DOUBLE-STRAND BREAK REPAIR RAD50 ATPASE, PUTATIVE-RELATED"/>
    <property type="match status" value="1"/>
</dbReference>
<reference evidence="4 5" key="1">
    <citation type="submission" date="2024-09" db="EMBL/GenBank/DDBJ databases">
        <authorList>
            <person name="Sun Q."/>
            <person name="Mori K."/>
        </authorList>
    </citation>
    <scope>NUCLEOTIDE SEQUENCE [LARGE SCALE GENOMIC DNA]</scope>
    <source>
        <strain evidence="4 5">CCM 4839</strain>
    </source>
</reference>
<dbReference type="Gene3D" id="3.40.50.300">
    <property type="entry name" value="P-loop containing nucleotide triphosphate hydrolases"/>
    <property type="match status" value="2"/>
</dbReference>
<dbReference type="EMBL" id="JBHLVF010000028">
    <property type="protein sequence ID" value="MFC0392996.1"/>
    <property type="molecule type" value="Genomic_DNA"/>
</dbReference>
<dbReference type="InterPro" id="IPR027417">
    <property type="entry name" value="P-loop_NTPase"/>
</dbReference>
<feature type="coiled-coil region" evidence="1">
    <location>
        <begin position="215"/>
        <end position="266"/>
    </location>
</feature>
<dbReference type="Proteomes" id="UP001589818">
    <property type="component" value="Unassembled WGS sequence"/>
</dbReference>
<sequence length="1121" mass="123369">MRWVGLQVDGFGKLNDFTIDMDAQVTVIYGPNEAGKSTTLGFIRSMLYGFATKANRVERQEPSGGGKHGGRLLFRDTTGRLYAAERYASSSGRISVRMLGHRASETTGIVGSMPTGEGNADARSSSTADDLSVQTLTQAIWERLYLGGVNERVYRQLFAITLTELQAIGMLEGDELGKQLYHAGWSGGGAVAQVEKKLTSQLDGLFRPRGSTQAINRLLKSLDTAEAELRKVEDGITTFQDLTAAIETAETEHAQAESRLPGLRERALLLARACSMHPLWVRRLAMEREQEDLQRSGRLPADARSRWEGLRTELDRLQAEMERLRETDIRTRQRLSQLDPDESLAARGDEIQALVLSSENMEAAARDRLELEAELREHQETIVRLLQRIATNWTEDKLSAFRAGVAEREWIRRSRTDFTDLTNSRSLAEAELRSIRTQLHALSLELAELNHTAEPAWTAEPDPNRGSTEGGFRPQTGVGVSDGSGFELLPASYEALRHAARTFDDAWREWELEQLRAASTAPASLAGAKAVRGGAALWAAAGALAAAAAAMAAAGWHTAAIAAGAASAALALSAALARARAHAAGAPQPRPQAGAAAAAASLAAAERRVAAALRALVREPEAVLGALSAAHARSRRGGLAAGYAYGEVAAASEVGPGRSLREDLLAAVDARLEALRGDERSRERKQELGSRLNRLQKQKEDAEAALHEAVQREKAISQVWQEWLLQQGLPDSLSPEAALETVDLAEQALHRQQARERVVAKAEAIDVRLEEFHAAVTAIANEFKVGGTGRQSDSIVTIRLLHAESIKQIAIQEEAAALQAKLAEQEQRMNELLPEIARLTAQRDEWFQAANAESELAFLDALTSSERLREVENELYKLQAELEAGMSQNQLKQLMQWYTDEGLQQLLAMKSEAEDQLRDEEQLGRQRLEKLGRHRHARDQLMHESVRQKLTMQRESSSAALEELVFRYAVLSHGLTMINRTKRVMEEQRQPAVLRDASRYMSLLSNGKYKRIAVPEGLETIRLETADNRIVESVYLSRGTAEQLYLAMRFALADEAATTVELPMILDDLFVNFDAARLEAAADLLREISGRRQLVLLTCHDHVRDLLMSKLPGAKLVELSG</sequence>
<evidence type="ECO:0000313" key="4">
    <source>
        <dbReference type="EMBL" id="MFC0392996.1"/>
    </source>
</evidence>
<feature type="coiled-coil region" evidence="1">
    <location>
        <begin position="361"/>
        <end position="388"/>
    </location>
</feature>
<feature type="domain" description="YhaN AAA" evidence="3">
    <location>
        <begin position="1"/>
        <end position="55"/>
    </location>
</feature>
<evidence type="ECO:0000259" key="3">
    <source>
        <dbReference type="Pfam" id="PF13514"/>
    </source>
</evidence>
<dbReference type="SUPFAM" id="SSF52540">
    <property type="entry name" value="P-loop containing nucleoside triphosphate hydrolases"/>
    <property type="match status" value="1"/>
</dbReference>
<feature type="domain" description="YhaN AAA" evidence="3">
    <location>
        <begin position="131"/>
        <end position="232"/>
    </location>
</feature>
<dbReference type="PANTHER" id="PTHR41259">
    <property type="entry name" value="DOUBLE-STRAND BREAK REPAIR RAD50 ATPASE, PUTATIVE-RELATED"/>
    <property type="match status" value="1"/>
</dbReference>
<dbReference type="InterPro" id="IPR038734">
    <property type="entry name" value="YhaN_AAA"/>
</dbReference>
<feature type="coiled-coil region" evidence="1">
    <location>
        <begin position="808"/>
        <end position="923"/>
    </location>
</feature>
<name>A0ABV6JB25_9BACL</name>
<evidence type="ECO:0000256" key="2">
    <source>
        <dbReference type="SAM" id="MobiDB-lite"/>
    </source>
</evidence>
<gene>
    <name evidence="4" type="ORF">ACFFJ8_16645</name>
</gene>
<accession>A0ABV6JB25</accession>
<evidence type="ECO:0000256" key="1">
    <source>
        <dbReference type="SAM" id="Coils"/>
    </source>
</evidence>
<dbReference type="RefSeq" id="WP_204819008.1">
    <property type="nucleotide sequence ID" value="NZ_JBHLVF010000028.1"/>
</dbReference>